<organism evidence="2 3">
    <name type="scientific">Salinimonas profundi</name>
    <dbReference type="NCBI Taxonomy" id="2729140"/>
    <lineage>
        <taxon>Bacteria</taxon>
        <taxon>Pseudomonadati</taxon>
        <taxon>Pseudomonadota</taxon>
        <taxon>Gammaproteobacteria</taxon>
        <taxon>Alteromonadales</taxon>
        <taxon>Alteromonadaceae</taxon>
        <taxon>Alteromonas/Salinimonas group</taxon>
        <taxon>Salinimonas</taxon>
    </lineage>
</organism>
<gene>
    <name evidence="2" type="ORF">HHX48_10870</name>
</gene>
<protein>
    <recommendedName>
        <fullName evidence="1">DUF6314 domain-containing protein</fullName>
    </recommendedName>
</protein>
<feature type="domain" description="DUF6314" evidence="1">
    <location>
        <begin position="9"/>
        <end position="135"/>
    </location>
</feature>
<name>A0ABR8LMS8_9ALTE</name>
<dbReference type="Pfam" id="PF19834">
    <property type="entry name" value="DUF6314"/>
    <property type="match status" value="1"/>
</dbReference>
<evidence type="ECO:0000313" key="3">
    <source>
        <dbReference type="Proteomes" id="UP000624419"/>
    </source>
</evidence>
<dbReference type="InterPro" id="IPR045632">
    <property type="entry name" value="DUF6314"/>
</dbReference>
<proteinExistence type="predicted"/>
<dbReference type="Proteomes" id="UP000624419">
    <property type="component" value="Unassembled WGS sequence"/>
</dbReference>
<keyword evidence="3" id="KW-1185">Reference proteome</keyword>
<evidence type="ECO:0000313" key="2">
    <source>
        <dbReference type="EMBL" id="MBD3586241.1"/>
    </source>
</evidence>
<dbReference type="EMBL" id="JABBXD010000005">
    <property type="protein sequence ID" value="MBD3586241.1"/>
    <property type="molecule type" value="Genomic_DNA"/>
</dbReference>
<sequence length="137" mass="15959">MGRISLTEFVGKWRLTRDIQEHTGGITTFSGEAVLSESDAQLEYRESGRVTLANSKTIHAERIYIWRNGLNGQIDVYFADKRFFHSFSADKPYAEHLCGNDLYKVTYDFTRWPVWESVWQVKGPRKDYTMVSHYAPL</sequence>
<reference evidence="2 3" key="1">
    <citation type="submission" date="2020-04" db="EMBL/GenBank/DDBJ databases">
        <title>Salinimonas sp. HHU 13199.</title>
        <authorList>
            <person name="Cui X."/>
            <person name="Zhang D."/>
        </authorList>
    </citation>
    <scope>NUCLEOTIDE SEQUENCE [LARGE SCALE GENOMIC DNA]</scope>
    <source>
        <strain evidence="2 3">HHU 13199</strain>
    </source>
</reference>
<accession>A0ABR8LMS8</accession>
<comment type="caution">
    <text evidence="2">The sequence shown here is derived from an EMBL/GenBank/DDBJ whole genome shotgun (WGS) entry which is preliminary data.</text>
</comment>
<evidence type="ECO:0000259" key="1">
    <source>
        <dbReference type="Pfam" id="PF19834"/>
    </source>
</evidence>